<evidence type="ECO:0000313" key="1">
    <source>
        <dbReference type="EMBL" id="KAK2566924.1"/>
    </source>
</evidence>
<evidence type="ECO:0000313" key="2">
    <source>
        <dbReference type="Proteomes" id="UP001249851"/>
    </source>
</evidence>
<dbReference type="EMBL" id="JARQWQ010000015">
    <property type="protein sequence ID" value="KAK2566924.1"/>
    <property type="molecule type" value="Genomic_DNA"/>
</dbReference>
<proteinExistence type="predicted"/>
<comment type="caution">
    <text evidence="1">The sequence shown here is derived from an EMBL/GenBank/DDBJ whole genome shotgun (WGS) entry which is preliminary data.</text>
</comment>
<organism evidence="1 2">
    <name type="scientific">Acropora cervicornis</name>
    <name type="common">Staghorn coral</name>
    <dbReference type="NCBI Taxonomy" id="6130"/>
    <lineage>
        <taxon>Eukaryota</taxon>
        <taxon>Metazoa</taxon>
        <taxon>Cnidaria</taxon>
        <taxon>Anthozoa</taxon>
        <taxon>Hexacorallia</taxon>
        <taxon>Scleractinia</taxon>
        <taxon>Astrocoeniina</taxon>
        <taxon>Acroporidae</taxon>
        <taxon>Acropora</taxon>
    </lineage>
</organism>
<name>A0AAD9QSY0_ACRCE</name>
<sequence length="73" mass="8253">MKWTLYRANWIRSSFRVLSPKSLFHRYLVSGTDNISNPVTHPLCYCWAAIHQAGIKGTSEGIILAKTLSCDVQ</sequence>
<protein>
    <submittedName>
        <fullName evidence="1">Uncharacterized protein</fullName>
    </submittedName>
</protein>
<dbReference type="AlphaFoldDB" id="A0AAD9QSY0"/>
<accession>A0AAD9QSY0</accession>
<reference evidence="1" key="2">
    <citation type="journal article" date="2023" name="Science">
        <title>Genomic signatures of disease resistance in endangered staghorn corals.</title>
        <authorList>
            <person name="Vollmer S.V."/>
            <person name="Selwyn J.D."/>
            <person name="Despard B.A."/>
            <person name="Roesel C.L."/>
        </authorList>
    </citation>
    <scope>NUCLEOTIDE SEQUENCE</scope>
    <source>
        <strain evidence="1">K2</strain>
    </source>
</reference>
<dbReference type="Proteomes" id="UP001249851">
    <property type="component" value="Unassembled WGS sequence"/>
</dbReference>
<gene>
    <name evidence="1" type="ORF">P5673_008684</name>
</gene>
<keyword evidence="2" id="KW-1185">Reference proteome</keyword>
<reference evidence="1" key="1">
    <citation type="journal article" date="2023" name="G3 (Bethesda)">
        <title>Whole genome assembly and annotation of the endangered Caribbean coral Acropora cervicornis.</title>
        <authorList>
            <person name="Selwyn J.D."/>
            <person name="Vollmer S.V."/>
        </authorList>
    </citation>
    <scope>NUCLEOTIDE SEQUENCE</scope>
    <source>
        <strain evidence="1">K2</strain>
    </source>
</reference>